<accession>A0A150WM55</accession>
<dbReference type="GO" id="GO:0006935">
    <property type="term" value="P:chemotaxis"/>
    <property type="evidence" value="ECO:0007669"/>
    <property type="project" value="UniProtKB-KW"/>
</dbReference>
<keyword evidence="4" id="KW-0812">Transmembrane</keyword>
<dbReference type="AlphaFoldDB" id="A0A150WM55"/>
<feature type="transmembrane region" description="Helical" evidence="4">
    <location>
        <begin position="299"/>
        <end position="320"/>
    </location>
</feature>
<keyword evidence="4" id="KW-0472">Membrane</keyword>
<feature type="transmembrane region" description="Helical" evidence="4">
    <location>
        <begin position="6"/>
        <end position="29"/>
    </location>
</feature>
<dbReference type="Pfam" id="PF00015">
    <property type="entry name" value="MCPsignal"/>
    <property type="match status" value="1"/>
</dbReference>
<dbReference type="SUPFAM" id="SSF58104">
    <property type="entry name" value="Methyl-accepting chemotaxis protein (MCP) signaling domain"/>
    <property type="match status" value="1"/>
</dbReference>
<dbReference type="Gene3D" id="1.10.287.950">
    <property type="entry name" value="Methyl-accepting chemotaxis protein"/>
    <property type="match status" value="1"/>
</dbReference>
<dbReference type="GO" id="GO:0007165">
    <property type="term" value="P:signal transduction"/>
    <property type="evidence" value="ECO:0007669"/>
    <property type="project" value="UniProtKB-KW"/>
</dbReference>
<proteinExistence type="inferred from homology"/>
<keyword evidence="1" id="KW-0145">Chemotaxis</keyword>
<evidence type="ECO:0000256" key="4">
    <source>
        <dbReference type="SAM" id="Phobius"/>
    </source>
</evidence>
<dbReference type="InterPro" id="IPR004089">
    <property type="entry name" value="MCPsignal_dom"/>
</dbReference>
<comment type="similarity">
    <text evidence="2">Belongs to the methyl-accepting chemotaxis (MCP) protein family.</text>
</comment>
<protein>
    <recommendedName>
        <fullName evidence="5">Methyl-accepting transducer domain-containing protein</fullName>
    </recommendedName>
</protein>
<dbReference type="OrthoDB" id="5289484at2"/>
<dbReference type="GO" id="GO:0005886">
    <property type="term" value="C:plasma membrane"/>
    <property type="evidence" value="ECO:0007669"/>
    <property type="project" value="TreeGrafter"/>
</dbReference>
<dbReference type="PANTHER" id="PTHR43531:SF11">
    <property type="entry name" value="METHYL-ACCEPTING CHEMOTAXIS PROTEIN 3"/>
    <property type="match status" value="1"/>
</dbReference>
<keyword evidence="4" id="KW-1133">Transmembrane helix</keyword>
<feature type="domain" description="Methyl-accepting transducer" evidence="5">
    <location>
        <begin position="337"/>
        <end position="566"/>
    </location>
</feature>
<organism evidence="6 7">
    <name type="scientific">Bdellovibrio bacteriovorus</name>
    <dbReference type="NCBI Taxonomy" id="959"/>
    <lineage>
        <taxon>Bacteria</taxon>
        <taxon>Pseudomonadati</taxon>
        <taxon>Bdellovibrionota</taxon>
        <taxon>Bdellovibrionia</taxon>
        <taxon>Bdellovibrionales</taxon>
        <taxon>Pseudobdellovibrionaceae</taxon>
        <taxon>Bdellovibrio</taxon>
    </lineage>
</organism>
<sequence>MKKLPLGIRLFLNVLVFSVPIVVLTFLMYKSETGNIEFGEKEALGNRLQLPYEELLHEVVMAKLKPTQSNKLDEKLSAFQKVLAEVGPDLQFTAEGLSSRKRDNVADLEKFIKAQDWDNAIGAIKTGIAHLGDTSNLILDPDLDSYYIMDITLLALPQMQDRLQTILSNRAQFFASPQTEAVRIQAALYSALLKESDMARIAADSQTSLNEDKNFYEPSPSLQQNIPMAVSDLQKATDAFTSLLDKISRGEPVKEDEFALAGFANLDQSYKSWYQSVAELDVLLNKRLTSLKSHRSSSLYSAGLALFVAILFSIVVGVSVSGSIKRILKSVFRLRDLSTSVLNIGNQLQDTALVVNDSVTSQSAAIEETAASVEEINSMIKTTAENSRQASDLAKLTHQSAQIGSQEVETMLSSMNDIAVSSKKIVETISIIDDIAFQTNLLALNASVEAARAGEQGKGFAVVAEAVRALAQKSAQAAQEIHELVNDNVQIIDHGKDGAVRSSTSLKEIMNYIQKLNTLIQEIATASGEQSAGINQISVALNDIESESMKNQQGLERVTSSSKDLCEESHHLNGIIGNLESEVLGSKASWVKTPPLEIASYKVASS</sequence>
<keyword evidence="7" id="KW-1185">Reference proteome</keyword>
<keyword evidence="3" id="KW-0807">Transducer</keyword>
<evidence type="ECO:0000256" key="1">
    <source>
        <dbReference type="ARBA" id="ARBA00022500"/>
    </source>
</evidence>
<dbReference type="RefSeq" id="WP_061835416.1">
    <property type="nucleotide sequence ID" value="NZ_LUKE01000002.1"/>
</dbReference>
<dbReference type="Proteomes" id="UP000075320">
    <property type="component" value="Unassembled WGS sequence"/>
</dbReference>
<reference evidence="6 7" key="1">
    <citation type="submission" date="2016-03" db="EMBL/GenBank/DDBJ databases">
        <authorList>
            <person name="Ploux O."/>
        </authorList>
    </citation>
    <scope>NUCLEOTIDE SEQUENCE [LARGE SCALE GENOMIC DNA]</scope>
    <source>
        <strain evidence="6 7">R0</strain>
    </source>
</reference>
<dbReference type="CDD" id="cd11386">
    <property type="entry name" value="MCP_signal"/>
    <property type="match status" value="1"/>
</dbReference>
<dbReference type="InterPro" id="IPR051310">
    <property type="entry name" value="MCP_chemotaxis"/>
</dbReference>
<dbReference type="EMBL" id="LUKE01000002">
    <property type="protein sequence ID" value="KYG64905.1"/>
    <property type="molecule type" value="Genomic_DNA"/>
</dbReference>
<gene>
    <name evidence="6" type="ORF">AZI86_11950</name>
</gene>
<dbReference type="PANTHER" id="PTHR43531">
    <property type="entry name" value="PROTEIN ICFG"/>
    <property type="match status" value="1"/>
</dbReference>
<evidence type="ECO:0000313" key="7">
    <source>
        <dbReference type="Proteomes" id="UP000075320"/>
    </source>
</evidence>
<evidence type="ECO:0000313" key="6">
    <source>
        <dbReference type="EMBL" id="KYG64905.1"/>
    </source>
</evidence>
<dbReference type="GO" id="GO:0004888">
    <property type="term" value="F:transmembrane signaling receptor activity"/>
    <property type="evidence" value="ECO:0007669"/>
    <property type="project" value="TreeGrafter"/>
</dbReference>
<evidence type="ECO:0000256" key="2">
    <source>
        <dbReference type="ARBA" id="ARBA00029447"/>
    </source>
</evidence>
<evidence type="ECO:0000259" key="5">
    <source>
        <dbReference type="PROSITE" id="PS50111"/>
    </source>
</evidence>
<comment type="caution">
    <text evidence="6">The sequence shown here is derived from an EMBL/GenBank/DDBJ whole genome shotgun (WGS) entry which is preliminary data.</text>
</comment>
<name>A0A150WM55_BDEBC</name>
<dbReference type="SMART" id="SM00283">
    <property type="entry name" value="MA"/>
    <property type="match status" value="1"/>
</dbReference>
<evidence type="ECO:0000256" key="3">
    <source>
        <dbReference type="PROSITE-ProRule" id="PRU00284"/>
    </source>
</evidence>
<dbReference type="PROSITE" id="PS50111">
    <property type="entry name" value="CHEMOTAXIS_TRANSDUC_2"/>
    <property type="match status" value="1"/>
</dbReference>